<dbReference type="AlphaFoldDB" id="A0ABD1W1Z9"/>
<dbReference type="EMBL" id="JBFOLJ010000004">
    <property type="protein sequence ID" value="KAL2543690.1"/>
    <property type="molecule type" value="Genomic_DNA"/>
</dbReference>
<evidence type="ECO:0000313" key="2">
    <source>
        <dbReference type="Proteomes" id="UP001604277"/>
    </source>
</evidence>
<dbReference type="Proteomes" id="UP001604277">
    <property type="component" value="Unassembled WGS sequence"/>
</dbReference>
<name>A0ABD1W1Z9_9LAMI</name>
<evidence type="ECO:0000313" key="1">
    <source>
        <dbReference type="EMBL" id="KAL2543690.1"/>
    </source>
</evidence>
<comment type="caution">
    <text evidence="1">The sequence shown here is derived from an EMBL/GenBank/DDBJ whole genome shotgun (WGS) entry which is preliminary data.</text>
</comment>
<organism evidence="1 2">
    <name type="scientific">Forsythia ovata</name>
    <dbReference type="NCBI Taxonomy" id="205694"/>
    <lineage>
        <taxon>Eukaryota</taxon>
        <taxon>Viridiplantae</taxon>
        <taxon>Streptophyta</taxon>
        <taxon>Embryophyta</taxon>
        <taxon>Tracheophyta</taxon>
        <taxon>Spermatophyta</taxon>
        <taxon>Magnoliopsida</taxon>
        <taxon>eudicotyledons</taxon>
        <taxon>Gunneridae</taxon>
        <taxon>Pentapetalae</taxon>
        <taxon>asterids</taxon>
        <taxon>lamiids</taxon>
        <taxon>Lamiales</taxon>
        <taxon>Oleaceae</taxon>
        <taxon>Forsythieae</taxon>
        <taxon>Forsythia</taxon>
    </lineage>
</organism>
<accession>A0ABD1W1Z9</accession>
<keyword evidence="2" id="KW-1185">Reference proteome</keyword>
<proteinExistence type="predicted"/>
<reference evidence="2" key="1">
    <citation type="submission" date="2024-07" db="EMBL/GenBank/DDBJ databases">
        <title>Two chromosome-level genome assemblies of Korean endemic species Abeliophyllum distichum and Forsythia ovata (Oleaceae).</title>
        <authorList>
            <person name="Jang H."/>
        </authorList>
    </citation>
    <scope>NUCLEOTIDE SEQUENCE [LARGE SCALE GENOMIC DNA]</scope>
</reference>
<protein>
    <submittedName>
        <fullName evidence="1">Uncharacterized protein</fullName>
    </submittedName>
</protein>
<gene>
    <name evidence="1" type="ORF">Fot_12923</name>
</gene>
<sequence length="145" mass="16034">MRRPGGNNRYSFNIMLAVVMLRQQKKASRGVVVDCTIEGSIDKGNDIVDQRIQLVGENSTSTGYDTIVDECTVENELSAGCEGVLHNRGSASGSRRFIDIRSGWHEGIERSSGQQVQIDLAVDDLLDINHIRSVEELMENEIIGK</sequence>